<reference evidence="1" key="1">
    <citation type="submission" date="2020-01" db="EMBL/GenBank/DDBJ databases">
        <title>Identification and distribution of gene clusters putatively required for synthesis of sphingolipid metabolism inhibitors in phylogenetically diverse species of the filamentous fungus Fusarium.</title>
        <authorList>
            <person name="Kim H.-S."/>
            <person name="Busman M."/>
            <person name="Brown D.W."/>
            <person name="Divon H."/>
            <person name="Uhlig S."/>
            <person name="Proctor R.H."/>
        </authorList>
    </citation>
    <scope>NUCLEOTIDE SEQUENCE</scope>
    <source>
        <strain evidence="1">NRRL 53441</strain>
    </source>
</reference>
<organism evidence="1 2">
    <name type="scientific">Fusarium austroafricanum</name>
    <dbReference type="NCBI Taxonomy" id="2364996"/>
    <lineage>
        <taxon>Eukaryota</taxon>
        <taxon>Fungi</taxon>
        <taxon>Dikarya</taxon>
        <taxon>Ascomycota</taxon>
        <taxon>Pezizomycotina</taxon>
        <taxon>Sordariomycetes</taxon>
        <taxon>Hypocreomycetidae</taxon>
        <taxon>Hypocreales</taxon>
        <taxon>Nectriaceae</taxon>
        <taxon>Fusarium</taxon>
        <taxon>Fusarium concolor species complex</taxon>
    </lineage>
</organism>
<dbReference type="AlphaFoldDB" id="A0A8H4KHN5"/>
<evidence type="ECO:0000313" key="1">
    <source>
        <dbReference type="EMBL" id="KAF4449873.1"/>
    </source>
</evidence>
<feature type="non-terminal residue" evidence="1">
    <location>
        <position position="65"/>
    </location>
</feature>
<dbReference type="EMBL" id="JAADJG010000266">
    <property type="protein sequence ID" value="KAF4449873.1"/>
    <property type="molecule type" value="Genomic_DNA"/>
</dbReference>
<gene>
    <name evidence="1" type="ORF">F53441_6908</name>
</gene>
<sequence length="65" mass="7045">PQPMYPMILGQYNSGGLSLVGGLLRARAYHTASGRPPPDYAGLELWSRWSHGSFGRASSTLEVLL</sequence>
<accession>A0A8H4KHN5</accession>
<feature type="non-terminal residue" evidence="1">
    <location>
        <position position="1"/>
    </location>
</feature>
<protein>
    <submittedName>
        <fullName evidence="1">Uncharacterized protein</fullName>
    </submittedName>
</protein>
<name>A0A8H4KHN5_9HYPO</name>
<comment type="caution">
    <text evidence="1">The sequence shown here is derived from an EMBL/GenBank/DDBJ whole genome shotgun (WGS) entry which is preliminary data.</text>
</comment>
<dbReference type="Proteomes" id="UP000605986">
    <property type="component" value="Unassembled WGS sequence"/>
</dbReference>
<keyword evidence="2" id="KW-1185">Reference proteome</keyword>
<proteinExistence type="predicted"/>
<evidence type="ECO:0000313" key="2">
    <source>
        <dbReference type="Proteomes" id="UP000605986"/>
    </source>
</evidence>